<dbReference type="PROSITE" id="PS50112">
    <property type="entry name" value="PAS"/>
    <property type="match status" value="2"/>
</dbReference>
<keyword evidence="9" id="KW-1133">Transmembrane helix</keyword>
<evidence type="ECO:0000256" key="3">
    <source>
        <dbReference type="ARBA" id="ARBA00012438"/>
    </source>
</evidence>
<dbReference type="Pfam" id="PF02518">
    <property type="entry name" value="HATPase_c"/>
    <property type="match status" value="1"/>
</dbReference>
<keyword evidence="6" id="KW-0418">Kinase</keyword>
<feature type="transmembrane region" description="Helical" evidence="9">
    <location>
        <begin position="193"/>
        <end position="211"/>
    </location>
</feature>
<dbReference type="SUPFAM" id="SSF55874">
    <property type="entry name" value="ATPase domain of HSP90 chaperone/DNA topoisomerase II/histidine kinase"/>
    <property type="match status" value="1"/>
</dbReference>
<dbReference type="InterPro" id="IPR035965">
    <property type="entry name" value="PAS-like_dom_sf"/>
</dbReference>
<dbReference type="GO" id="GO:0000155">
    <property type="term" value="F:phosphorelay sensor kinase activity"/>
    <property type="evidence" value="ECO:0007669"/>
    <property type="project" value="InterPro"/>
</dbReference>
<dbReference type="SUPFAM" id="SSF55785">
    <property type="entry name" value="PYP-like sensor domain (PAS domain)"/>
    <property type="match status" value="3"/>
</dbReference>
<feature type="transmembrane region" description="Helical" evidence="9">
    <location>
        <begin position="129"/>
        <end position="149"/>
    </location>
</feature>
<keyword evidence="14" id="KW-1185">Reference proteome</keyword>
<dbReference type="CDD" id="cd00082">
    <property type="entry name" value="HisKA"/>
    <property type="match status" value="1"/>
</dbReference>
<evidence type="ECO:0000256" key="9">
    <source>
        <dbReference type="SAM" id="Phobius"/>
    </source>
</evidence>
<dbReference type="Gene3D" id="1.10.287.130">
    <property type="match status" value="1"/>
</dbReference>
<evidence type="ECO:0000256" key="1">
    <source>
        <dbReference type="ARBA" id="ARBA00000085"/>
    </source>
</evidence>
<feature type="region of interest" description="Disordered" evidence="8">
    <location>
        <begin position="900"/>
        <end position="922"/>
    </location>
</feature>
<comment type="caution">
    <text evidence="13">The sequence shown here is derived from an EMBL/GenBank/DDBJ whole genome shotgun (WGS) entry which is preliminary data.</text>
</comment>
<dbReference type="Gene3D" id="3.30.565.10">
    <property type="entry name" value="Histidine kinase-like ATPase, C-terminal domain"/>
    <property type="match status" value="1"/>
</dbReference>
<dbReference type="Pfam" id="PF13426">
    <property type="entry name" value="PAS_9"/>
    <property type="match status" value="2"/>
</dbReference>
<dbReference type="SUPFAM" id="SSF47384">
    <property type="entry name" value="Homodimeric domain of signal transducing histidine kinase"/>
    <property type="match status" value="1"/>
</dbReference>
<evidence type="ECO:0000256" key="7">
    <source>
        <dbReference type="ARBA" id="ARBA00023012"/>
    </source>
</evidence>
<feature type="domain" description="PAS" evidence="11">
    <location>
        <begin position="539"/>
        <end position="585"/>
    </location>
</feature>
<dbReference type="GO" id="GO:0005886">
    <property type="term" value="C:plasma membrane"/>
    <property type="evidence" value="ECO:0007669"/>
    <property type="project" value="UniProtKB-SubCell"/>
</dbReference>
<proteinExistence type="predicted"/>
<feature type="transmembrane region" description="Helical" evidence="9">
    <location>
        <begin position="12"/>
        <end position="36"/>
    </location>
</feature>
<dbReference type="EMBL" id="BMMX01000026">
    <property type="protein sequence ID" value="GGL07030.1"/>
    <property type="molecule type" value="Genomic_DNA"/>
</dbReference>
<dbReference type="PANTHER" id="PTHR43304">
    <property type="entry name" value="PHYTOCHROME-LIKE PROTEIN CPH1"/>
    <property type="match status" value="1"/>
</dbReference>
<dbReference type="Proteomes" id="UP000656042">
    <property type="component" value="Unassembled WGS sequence"/>
</dbReference>
<dbReference type="InterPro" id="IPR000700">
    <property type="entry name" value="PAS-assoc_C"/>
</dbReference>
<evidence type="ECO:0000256" key="8">
    <source>
        <dbReference type="SAM" id="MobiDB-lite"/>
    </source>
</evidence>
<dbReference type="InterPro" id="IPR005467">
    <property type="entry name" value="His_kinase_dom"/>
</dbReference>
<keyword evidence="9" id="KW-0812">Transmembrane</keyword>
<dbReference type="SMART" id="SM00086">
    <property type="entry name" value="PAC"/>
    <property type="match status" value="3"/>
</dbReference>
<organism evidence="13 14">
    <name type="scientific">Mangrovihabitans endophyticus</name>
    <dbReference type="NCBI Taxonomy" id="1751298"/>
    <lineage>
        <taxon>Bacteria</taxon>
        <taxon>Bacillati</taxon>
        <taxon>Actinomycetota</taxon>
        <taxon>Actinomycetes</taxon>
        <taxon>Micromonosporales</taxon>
        <taxon>Micromonosporaceae</taxon>
        <taxon>Mangrovihabitans</taxon>
    </lineage>
</organism>
<dbReference type="InterPro" id="IPR004358">
    <property type="entry name" value="Sig_transdc_His_kin-like_C"/>
</dbReference>
<feature type="domain" description="PAS" evidence="11">
    <location>
        <begin position="420"/>
        <end position="490"/>
    </location>
</feature>
<dbReference type="InterPro" id="IPR000014">
    <property type="entry name" value="PAS"/>
</dbReference>
<evidence type="ECO:0000313" key="13">
    <source>
        <dbReference type="EMBL" id="GGL07030.1"/>
    </source>
</evidence>
<feature type="transmembrane region" description="Helical" evidence="9">
    <location>
        <begin position="81"/>
        <end position="103"/>
    </location>
</feature>
<evidence type="ECO:0000256" key="5">
    <source>
        <dbReference type="ARBA" id="ARBA00022679"/>
    </source>
</evidence>
<dbReference type="EC" id="2.7.13.3" evidence="3"/>
<keyword evidence="4" id="KW-0597">Phosphoprotein</keyword>
<dbReference type="SMART" id="SM00387">
    <property type="entry name" value="HATPase_c"/>
    <property type="match status" value="1"/>
</dbReference>
<evidence type="ECO:0000256" key="4">
    <source>
        <dbReference type="ARBA" id="ARBA00022553"/>
    </source>
</evidence>
<dbReference type="SMART" id="SM00388">
    <property type="entry name" value="HisKA"/>
    <property type="match status" value="1"/>
</dbReference>
<keyword evidence="5" id="KW-0808">Transferase</keyword>
<dbReference type="Pfam" id="PF00512">
    <property type="entry name" value="HisKA"/>
    <property type="match status" value="1"/>
</dbReference>
<gene>
    <name evidence="13" type="ORF">GCM10012284_46520</name>
</gene>
<dbReference type="FunFam" id="3.30.565.10:FF:000006">
    <property type="entry name" value="Sensor histidine kinase WalK"/>
    <property type="match status" value="1"/>
</dbReference>
<dbReference type="InterPro" id="IPR036097">
    <property type="entry name" value="HisK_dim/P_sf"/>
</dbReference>
<dbReference type="Pfam" id="PF08448">
    <property type="entry name" value="PAS_4"/>
    <property type="match status" value="1"/>
</dbReference>
<dbReference type="AlphaFoldDB" id="A0A8J3C1U6"/>
<dbReference type="InterPro" id="IPR036890">
    <property type="entry name" value="HATPase_C_sf"/>
</dbReference>
<dbReference type="InterPro" id="IPR013656">
    <property type="entry name" value="PAS_4"/>
</dbReference>
<reference evidence="13" key="1">
    <citation type="journal article" date="2014" name="Int. J. Syst. Evol. Microbiol.">
        <title>Complete genome sequence of Corynebacterium casei LMG S-19264T (=DSM 44701T), isolated from a smear-ripened cheese.</title>
        <authorList>
            <consortium name="US DOE Joint Genome Institute (JGI-PGF)"/>
            <person name="Walter F."/>
            <person name="Albersmeier A."/>
            <person name="Kalinowski J."/>
            <person name="Ruckert C."/>
        </authorList>
    </citation>
    <scope>NUCLEOTIDE SEQUENCE</scope>
    <source>
        <strain evidence="13">CGMCC 4.7299</strain>
    </source>
</reference>
<evidence type="ECO:0000259" key="12">
    <source>
        <dbReference type="PROSITE" id="PS50113"/>
    </source>
</evidence>
<evidence type="ECO:0000259" key="10">
    <source>
        <dbReference type="PROSITE" id="PS50109"/>
    </source>
</evidence>
<dbReference type="PROSITE" id="PS50109">
    <property type="entry name" value="HIS_KIN"/>
    <property type="match status" value="1"/>
</dbReference>
<dbReference type="PANTHER" id="PTHR43304:SF1">
    <property type="entry name" value="PAC DOMAIN-CONTAINING PROTEIN"/>
    <property type="match status" value="1"/>
</dbReference>
<sequence length="922" mass="98834">MALPHDIDRERRYRVVVVGAGVAAGVLAVLCLLGWGLDAPVLYSYGGAYAYTTPLSAILILILGLSTAVGHRPGDTRSRAVATLLAGVAAVLCTAVLMEHLLAMSSGIESWFWVDTATLAGAEHPGRPSVQTTLGMLILAAGAIAVTAGNGRSRRFAAVAGLAAGVIGVLGALGQVVNSTSLYSSAAVGASGLAYPTSVGMILIAAAQMVVAYPHLTTFTASARARVTMTRLLPAVILVPLVTAIAWGTIHATPASATLGSLVAAVGIVVLAVQVWVTARAITDTDRDNLDLVEALPNGTIHVRNNHVVSVNPAVGEILGVSSADLVGRSVDEAFAGPLTDLYTAIHRLRRRADHQAATEIRLTRADGRERIVMVNGRPLQATGHWLYVLQNITDQAHAQERLAAAHAALKDRLSSQEMRLLRYGAVVESSLDAIISKSLNGEILAWNSGAERLYGYPENEALGQSVQMVVPPDRQDEFRDILDRVRRGEPTEALETVRITKSGRRIDVQLTVTPLRAPTGEVVGAAAIARDVTHVHEQEQRFRSVFEASSTALLIVDGAGRVESANREALQMFGYPREEFIGRTVDHLVPTASRGSHADHQRQFLADPQARVMGRGRDLTAVRRDGTEFPVEIGLSPVHLSSGVSVVASVINLSDRVRTQRLLEDKNADLERSNRELQDFAHVASHDLQEPLRMVVNYTELLASRYQGNLDERADRYIGFIIEGGHRMRQLIKGLLVYSRAGSCGLNMRPIDLSQVVSNVLCDLQSSISETGTEIEVGALPVVAADATQLRQVLQNLISNAIKFRGTAAPSIHISSRAEAGEWVISIADNGKGFDQDYSEQIFLMFRRLHGIGEYEGSGIGLAVVRRTMERHGGRVWCESQPGVGTTFHLAFPVAPTAAVPPTESQTEGIAGGETRTYSPV</sequence>
<dbReference type="CDD" id="cd00130">
    <property type="entry name" value="PAS"/>
    <property type="match status" value="3"/>
</dbReference>
<feature type="transmembrane region" description="Helical" evidence="9">
    <location>
        <begin position="232"/>
        <end position="250"/>
    </location>
</feature>
<evidence type="ECO:0000256" key="2">
    <source>
        <dbReference type="ARBA" id="ARBA00004236"/>
    </source>
</evidence>
<dbReference type="PROSITE" id="PS50113">
    <property type="entry name" value="PAC"/>
    <property type="match status" value="2"/>
</dbReference>
<dbReference type="InterPro" id="IPR003594">
    <property type="entry name" value="HATPase_dom"/>
</dbReference>
<dbReference type="NCBIfam" id="TIGR00229">
    <property type="entry name" value="sensory_box"/>
    <property type="match status" value="3"/>
</dbReference>
<evidence type="ECO:0000259" key="11">
    <source>
        <dbReference type="PROSITE" id="PS50112"/>
    </source>
</evidence>
<feature type="transmembrane region" description="Helical" evidence="9">
    <location>
        <begin position="156"/>
        <end position="173"/>
    </location>
</feature>
<dbReference type="SMART" id="SM00091">
    <property type="entry name" value="PAS"/>
    <property type="match status" value="3"/>
</dbReference>
<dbReference type="PRINTS" id="PR00344">
    <property type="entry name" value="BCTRLSENSOR"/>
</dbReference>
<feature type="domain" description="Histidine kinase" evidence="10">
    <location>
        <begin position="684"/>
        <end position="897"/>
    </location>
</feature>
<accession>A0A8J3C1U6</accession>
<feature type="domain" description="PAC" evidence="12">
    <location>
        <begin position="493"/>
        <end position="545"/>
    </location>
</feature>
<evidence type="ECO:0000256" key="6">
    <source>
        <dbReference type="ARBA" id="ARBA00022777"/>
    </source>
</evidence>
<keyword evidence="7" id="KW-0902">Two-component regulatory system</keyword>
<comment type="catalytic activity">
    <reaction evidence="1">
        <text>ATP + protein L-histidine = ADP + protein N-phospho-L-histidine.</text>
        <dbReference type="EC" id="2.7.13.3"/>
    </reaction>
</comment>
<feature type="domain" description="PAC" evidence="12">
    <location>
        <begin position="616"/>
        <end position="666"/>
    </location>
</feature>
<protein>
    <recommendedName>
        <fullName evidence="3">histidine kinase</fullName>
        <ecNumber evidence="3">2.7.13.3</ecNumber>
    </recommendedName>
</protein>
<comment type="subcellular location">
    <subcellularLocation>
        <location evidence="2">Cell membrane</location>
    </subcellularLocation>
</comment>
<reference evidence="13" key="2">
    <citation type="submission" date="2020-09" db="EMBL/GenBank/DDBJ databases">
        <authorList>
            <person name="Sun Q."/>
            <person name="Zhou Y."/>
        </authorList>
    </citation>
    <scope>NUCLEOTIDE SEQUENCE</scope>
    <source>
        <strain evidence="13">CGMCC 4.7299</strain>
    </source>
</reference>
<keyword evidence="9" id="KW-0472">Membrane</keyword>
<name>A0A8J3C1U6_9ACTN</name>
<dbReference type="InterPro" id="IPR052162">
    <property type="entry name" value="Sensor_kinase/Photoreceptor"/>
</dbReference>
<evidence type="ECO:0000313" key="14">
    <source>
        <dbReference type="Proteomes" id="UP000656042"/>
    </source>
</evidence>
<feature type="transmembrane region" description="Helical" evidence="9">
    <location>
        <begin position="256"/>
        <end position="277"/>
    </location>
</feature>
<dbReference type="InterPro" id="IPR001610">
    <property type="entry name" value="PAC"/>
</dbReference>
<dbReference type="Gene3D" id="3.30.450.20">
    <property type="entry name" value="PAS domain"/>
    <property type="match status" value="3"/>
</dbReference>
<dbReference type="InterPro" id="IPR003661">
    <property type="entry name" value="HisK_dim/P_dom"/>
</dbReference>
<feature type="transmembrane region" description="Helical" evidence="9">
    <location>
        <begin position="48"/>
        <end position="69"/>
    </location>
</feature>